<dbReference type="InterPro" id="IPR003661">
    <property type="entry name" value="HisK_dim/P_dom"/>
</dbReference>
<dbReference type="Proteomes" id="UP001500571">
    <property type="component" value="Unassembled WGS sequence"/>
</dbReference>
<dbReference type="InterPro" id="IPR004358">
    <property type="entry name" value="Sig_transdc_His_kin-like_C"/>
</dbReference>
<sequence>MSTSTVATPTWSEQAFQDALQIIAEGLTELVGFGMAVISVRRGDDLVVVAVAGADFAHRPDGTEDQRDDMLGARWPATWLQGLLDVAEDWGRFKFVPHGRAPAANWIWVREAAVVSGEDAWHPNDGAIAPIHDAAGRLVGVISVDDPVTGRYPDAAQRRVMDKYADEAAKVVLSVLEREALERRLQLAEGTRQLVRTASRHLALDALLDETGPAFLEAFAASGLWLRVHGSGETVLTGSRPQMAPGVPTEAIALAVAEAAGELWQRQQAAIVYDDGRARNAVLDRAQVDAVRQVLTDGELSSVLHAPIGAGSECLGSLILGRDLGQPDWSAAELDQAAEVGRDLGRIIRNGRTYSRMQELVRELRELDARKRHLIATISHELKNPLTVLLANRDLLESEIEADDPALGHLADVDANARRMSGVVDNLLLLSKLADPDTPHVERDVDLRLLLDEVEAAYGADMGQHGVTLRVTTPAEPVVVRGDAGELRTMLANMIGNGIKFSDDGSSVEVTVSTGRDAVEVAVVDHGIGISAEDQERLFSDFFRSQDPDALARPGSGLGLAIVDRILRRHGGRAEVTSTLRGGTTFLVHLPTTGVTPTTSV</sequence>
<keyword evidence="6" id="KW-0418">Kinase</keyword>
<dbReference type="CDD" id="cd00082">
    <property type="entry name" value="HisKA"/>
    <property type="match status" value="1"/>
</dbReference>
<dbReference type="EC" id="2.7.13.3" evidence="3"/>
<dbReference type="InterPro" id="IPR036890">
    <property type="entry name" value="HATPase_C_sf"/>
</dbReference>
<dbReference type="PANTHER" id="PTHR43711">
    <property type="entry name" value="TWO-COMPONENT HISTIDINE KINASE"/>
    <property type="match status" value="1"/>
</dbReference>
<dbReference type="Pfam" id="PF02518">
    <property type="entry name" value="HATPase_c"/>
    <property type="match status" value="1"/>
</dbReference>
<evidence type="ECO:0000259" key="8">
    <source>
        <dbReference type="PROSITE" id="PS50109"/>
    </source>
</evidence>
<evidence type="ECO:0000256" key="5">
    <source>
        <dbReference type="ARBA" id="ARBA00022679"/>
    </source>
</evidence>
<comment type="subcellular location">
    <subcellularLocation>
        <location evidence="2">Cell membrane</location>
    </subcellularLocation>
</comment>
<dbReference type="InterPro" id="IPR036097">
    <property type="entry name" value="HisK_dim/P_sf"/>
</dbReference>
<dbReference type="InterPro" id="IPR050736">
    <property type="entry name" value="Sensor_HK_Regulatory"/>
</dbReference>
<dbReference type="PANTHER" id="PTHR43711:SF1">
    <property type="entry name" value="HISTIDINE KINASE 1"/>
    <property type="match status" value="1"/>
</dbReference>
<dbReference type="InterPro" id="IPR003594">
    <property type="entry name" value="HATPase_dom"/>
</dbReference>
<dbReference type="InterPro" id="IPR029016">
    <property type="entry name" value="GAF-like_dom_sf"/>
</dbReference>
<organism evidence="9 10">
    <name type="scientific">Nocardioides panacihumi</name>
    <dbReference type="NCBI Taxonomy" id="400774"/>
    <lineage>
        <taxon>Bacteria</taxon>
        <taxon>Bacillati</taxon>
        <taxon>Actinomycetota</taxon>
        <taxon>Actinomycetes</taxon>
        <taxon>Propionibacteriales</taxon>
        <taxon>Nocardioidaceae</taxon>
        <taxon>Nocardioides</taxon>
    </lineage>
</organism>
<dbReference type="PRINTS" id="PR00344">
    <property type="entry name" value="BCTRLSENSOR"/>
</dbReference>
<dbReference type="Gene3D" id="3.30.565.10">
    <property type="entry name" value="Histidine kinase-like ATPase, C-terminal domain"/>
    <property type="match status" value="1"/>
</dbReference>
<dbReference type="SUPFAM" id="SSF47384">
    <property type="entry name" value="Homodimeric domain of signal transducing histidine kinase"/>
    <property type="match status" value="1"/>
</dbReference>
<evidence type="ECO:0000256" key="1">
    <source>
        <dbReference type="ARBA" id="ARBA00000085"/>
    </source>
</evidence>
<reference evidence="9 10" key="1">
    <citation type="journal article" date="2019" name="Int. J. Syst. Evol. Microbiol.">
        <title>The Global Catalogue of Microorganisms (GCM) 10K type strain sequencing project: providing services to taxonomists for standard genome sequencing and annotation.</title>
        <authorList>
            <consortium name="The Broad Institute Genomics Platform"/>
            <consortium name="The Broad Institute Genome Sequencing Center for Infectious Disease"/>
            <person name="Wu L."/>
            <person name="Ma J."/>
        </authorList>
    </citation>
    <scope>NUCLEOTIDE SEQUENCE [LARGE SCALE GENOMIC DNA]</scope>
    <source>
        <strain evidence="9 10">JCM 15309</strain>
    </source>
</reference>
<evidence type="ECO:0000256" key="3">
    <source>
        <dbReference type="ARBA" id="ARBA00012438"/>
    </source>
</evidence>
<accession>A0ABN2Q8B1</accession>
<dbReference type="SMART" id="SM00387">
    <property type="entry name" value="HATPase_c"/>
    <property type="match status" value="1"/>
</dbReference>
<dbReference type="SMART" id="SM00388">
    <property type="entry name" value="HisKA"/>
    <property type="match status" value="1"/>
</dbReference>
<dbReference type="PROSITE" id="PS50109">
    <property type="entry name" value="HIS_KIN"/>
    <property type="match status" value="1"/>
</dbReference>
<comment type="caution">
    <text evidence="9">The sequence shown here is derived from an EMBL/GenBank/DDBJ whole genome shotgun (WGS) entry which is preliminary data.</text>
</comment>
<evidence type="ECO:0000256" key="2">
    <source>
        <dbReference type="ARBA" id="ARBA00004236"/>
    </source>
</evidence>
<dbReference type="SUPFAM" id="SSF55781">
    <property type="entry name" value="GAF domain-like"/>
    <property type="match status" value="2"/>
</dbReference>
<keyword evidence="4" id="KW-0597">Phosphoprotein</keyword>
<proteinExistence type="predicted"/>
<keyword evidence="10" id="KW-1185">Reference proteome</keyword>
<dbReference type="InterPro" id="IPR005467">
    <property type="entry name" value="His_kinase_dom"/>
</dbReference>
<name>A0ABN2Q8B1_9ACTN</name>
<dbReference type="Gene3D" id="3.30.450.40">
    <property type="match status" value="2"/>
</dbReference>
<dbReference type="Pfam" id="PF00512">
    <property type="entry name" value="HisKA"/>
    <property type="match status" value="1"/>
</dbReference>
<keyword evidence="7" id="KW-0902">Two-component regulatory system</keyword>
<dbReference type="SUPFAM" id="SSF55874">
    <property type="entry name" value="ATPase domain of HSP90 chaperone/DNA topoisomerase II/histidine kinase"/>
    <property type="match status" value="1"/>
</dbReference>
<feature type="domain" description="Histidine kinase" evidence="8">
    <location>
        <begin position="377"/>
        <end position="594"/>
    </location>
</feature>
<evidence type="ECO:0000256" key="6">
    <source>
        <dbReference type="ARBA" id="ARBA00022777"/>
    </source>
</evidence>
<keyword evidence="5" id="KW-0808">Transferase</keyword>
<gene>
    <name evidence="9" type="ORF">GCM10009798_01910</name>
</gene>
<dbReference type="CDD" id="cd00075">
    <property type="entry name" value="HATPase"/>
    <property type="match status" value="1"/>
</dbReference>
<evidence type="ECO:0000313" key="10">
    <source>
        <dbReference type="Proteomes" id="UP001500571"/>
    </source>
</evidence>
<protein>
    <recommendedName>
        <fullName evidence="3">histidine kinase</fullName>
        <ecNumber evidence="3">2.7.13.3</ecNumber>
    </recommendedName>
</protein>
<evidence type="ECO:0000256" key="7">
    <source>
        <dbReference type="ARBA" id="ARBA00023012"/>
    </source>
</evidence>
<dbReference type="RefSeq" id="WP_344041470.1">
    <property type="nucleotide sequence ID" value="NZ_BAAAPB010000001.1"/>
</dbReference>
<evidence type="ECO:0000313" key="9">
    <source>
        <dbReference type="EMBL" id="GAA1946537.1"/>
    </source>
</evidence>
<dbReference type="EMBL" id="BAAAPB010000001">
    <property type="protein sequence ID" value="GAA1946537.1"/>
    <property type="molecule type" value="Genomic_DNA"/>
</dbReference>
<evidence type="ECO:0000256" key="4">
    <source>
        <dbReference type="ARBA" id="ARBA00022553"/>
    </source>
</evidence>
<dbReference type="Gene3D" id="1.10.287.130">
    <property type="match status" value="1"/>
</dbReference>
<comment type="catalytic activity">
    <reaction evidence="1">
        <text>ATP + protein L-histidine = ADP + protein N-phospho-L-histidine.</text>
        <dbReference type="EC" id="2.7.13.3"/>
    </reaction>
</comment>